<dbReference type="EMBL" id="JRLX01000015">
    <property type="protein sequence ID" value="KGO85909.1"/>
    <property type="molecule type" value="Genomic_DNA"/>
</dbReference>
<evidence type="ECO:0000256" key="5">
    <source>
        <dbReference type="SAM" id="Phobius"/>
    </source>
</evidence>
<evidence type="ECO:0000256" key="1">
    <source>
        <dbReference type="ARBA" id="ARBA00004141"/>
    </source>
</evidence>
<feature type="transmembrane region" description="Helical" evidence="5">
    <location>
        <begin position="120"/>
        <end position="139"/>
    </location>
</feature>
<evidence type="ECO:0000313" key="8">
    <source>
        <dbReference type="Proteomes" id="UP000030152"/>
    </source>
</evidence>
<evidence type="ECO:0000256" key="2">
    <source>
        <dbReference type="ARBA" id="ARBA00022692"/>
    </source>
</evidence>
<evidence type="ECO:0000313" key="7">
    <source>
        <dbReference type="EMBL" id="KGO85909.1"/>
    </source>
</evidence>
<dbReference type="OrthoDB" id="673785at2"/>
<dbReference type="UniPathway" id="UPA00895"/>
<dbReference type="STRING" id="1121895.GCA_000378485_03215"/>
<dbReference type="Pfam" id="PF07291">
    <property type="entry name" value="MauE"/>
    <property type="match status" value="1"/>
</dbReference>
<feature type="transmembrane region" description="Helical" evidence="5">
    <location>
        <begin position="10"/>
        <end position="28"/>
    </location>
</feature>
<dbReference type="AlphaFoldDB" id="A0A0A2M0V4"/>
<feature type="domain" description="Methylamine utilisation protein MauE" evidence="6">
    <location>
        <begin position="9"/>
        <end position="135"/>
    </location>
</feature>
<comment type="caution">
    <text evidence="7">The sequence shown here is derived from an EMBL/GenBank/DDBJ whole genome shotgun (WGS) entry which is preliminary data.</text>
</comment>
<accession>A0A0A2M0V4</accession>
<gene>
    <name evidence="7" type="ORF">Q765_13845</name>
</gene>
<keyword evidence="8" id="KW-1185">Reference proteome</keyword>
<dbReference type="GO" id="GO:0016020">
    <property type="term" value="C:membrane"/>
    <property type="evidence" value="ECO:0007669"/>
    <property type="project" value="UniProtKB-SubCell"/>
</dbReference>
<keyword evidence="4 5" id="KW-0472">Membrane</keyword>
<dbReference type="eggNOG" id="ENOG502Z9VN">
    <property type="taxonomic scope" value="Bacteria"/>
</dbReference>
<dbReference type="RefSeq" id="WP_020214382.1">
    <property type="nucleotide sequence ID" value="NZ_JRLX01000015.1"/>
</dbReference>
<comment type="subcellular location">
    <subcellularLocation>
        <location evidence="1">Membrane</location>
        <topology evidence="1">Multi-pass membrane protein</topology>
    </subcellularLocation>
</comment>
<sequence length="502" mass="57049">MKIAPPNRDYIIQIVCYLYILLFVYAAVSKLLDFENFQAQLGQSPLLSAFAGWVSWIVPVTELVLSIVLLIKPLRLIALFASYLLMVMFSAYIFIILHYSEFVPCSCGGILEKMTWQQHLAFNLVFCFLAIVALTISPENTPHHSNPRKKWAVLASLVFGTTVAICIMTFLFLQSENIVHAQNNFVRRFPPHVYDKNASLNLKYRDYYFAGATDSIVFLGNYSSPLSILALDYNLKVLGNYKVTLDDYKFPFRSTQIRIAAPYFYLADGTVPCIFKGKISDWKATILTTNGTYFSTFVPVDTTKIAFRGKSSESGENILGTIATGPNHYNVKTSQKLLQKQIDGIFDTDGMLHYNPKLKSLIYLYYYRNQFVVADQNLNLIRRGNTIDTTSHAKIRISELHNGDRKLSAPPNFANKFSATAGNHLYVNSGLRGRFESAVQWKETAVIDVYDIAKKTYSYSLPVYPVNNEKLHAIYATEKRLFFLIDNAIVAYTLNEENQPRH</sequence>
<dbReference type="GO" id="GO:0030416">
    <property type="term" value="P:methylamine metabolic process"/>
    <property type="evidence" value="ECO:0007669"/>
    <property type="project" value="InterPro"/>
</dbReference>
<feature type="transmembrane region" description="Helical" evidence="5">
    <location>
        <begin position="78"/>
        <end position="100"/>
    </location>
</feature>
<evidence type="ECO:0000256" key="3">
    <source>
        <dbReference type="ARBA" id="ARBA00022989"/>
    </source>
</evidence>
<feature type="transmembrane region" description="Helical" evidence="5">
    <location>
        <begin position="151"/>
        <end position="173"/>
    </location>
</feature>
<evidence type="ECO:0000259" key="6">
    <source>
        <dbReference type="Pfam" id="PF07291"/>
    </source>
</evidence>
<evidence type="ECO:0000256" key="4">
    <source>
        <dbReference type="ARBA" id="ARBA00023136"/>
    </source>
</evidence>
<dbReference type="InterPro" id="IPR009908">
    <property type="entry name" value="Methylamine_util_MauE"/>
</dbReference>
<keyword evidence="3 5" id="KW-1133">Transmembrane helix</keyword>
<keyword evidence="2 5" id="KW-0812">Transmembrane</keyword>
<protein>
    <recommendedName>
        <fullName evidence="6">Methylamine utilisation protein MauE domain-containing protein</fullName>
    </recommendedName>
</protein>
<reference evidence="7 8" key="1">
    <citation type="submission" date="2013-09" db="EMBL/GenBank/DDBJ databases">
        <authorList>
            <person name="Zeng Z."/>
            <person name="Chen C."/>
        </authorList>
    </citation>
    <scope>NUCLEOTIDE SEQUENCE [LARGE SCALE GENOMIC DNA]</scope>
    <source>
        <strain evidence="7 8">WB 3.3-2</strain>
    </source>
</reference>
<dbReference type="Proteomes" id="UP000030152">
    <property type="component" value="Unassembled WGS sequence"/>
</dbReference>
<organism evidence="7 8">
    <name type="scientific">Flavobacterium rivuli WB 3.3-2 = DSM 21788</name>
    <dbReference type="NCBI Taxonomy" id="1121895"/>
    <lineage>
        <taxon>Bacteria</taxon>
        <taxon>Pseudomonadati</taxon>
        <taxon>Bacteroidota</taxon>
        <taxon>Flavobacteriia</taxon>
        <taxon>Flavobacteriales</taxon>
        <taxon>Flavobacteriaceae</taxon>
        <taxon>Flavobacterium</taxon>
    </lineage>
</organism>
<name>A0A0A2M0V4_9FLAO</name>
<proteinExistence type="predicted"/>
<feature type="transmembrane region" description="Helical" evidence="5">
    <location>
        <begin position="48"/>
        <end position="71"/>
    </location>
</feature>